<dbReference type="EMBL" id="CP047423">
    <property type="protein sequence ID" value="QPD06037.1"/>
    <property type="molecule type" value="Genomic_DNA"/>
</dbReference>
<organism evidence="1 2">
    <name type="scientific">Candidatus Nitrospira kreftii</name>
    <dbReference type="NCBI Taxonomy" id="2652173"/>
    <lineage>
        <taxon>Bacteria</taxon>
        <taxon>Pseudomonadati</taxon>
        <taxon>Nitrospirota</taxon>
        <taxon>Nitrospiria</taxon>
        <taxon>Nitrospirales</taxon>
        <taxon>Nitrospiraceae</taxon>
        <taxon>Nitrospira</taxon>
    </lineage>
</organism>
<protein>
    <submittedName>
        <fullName evidence="1">Putative SnoaL-like polyketide cyclase</fullName>
    </submittedName>
</protein>
<dbReference type="InterPro" id="IPR032710">
    <property type="entry name" value="NTF2-like_dom_sf"/>
</dbReference>
<dbReference type="KEGG" id="nkf:Nkreftii_003811"/>
<name>A0A7S8FHR1_9BACT</name>
<accession>A0A7S8FHR1</accession>
<evidence type="ECO:0000313" key="1">
    <source>
        <dbReference type="EMBL" id="QPD06037.1"/>
    </source>
</evidence>
<gene>
    <name evidence="1" type="ORF">Nkreftii_003811</name>
</gene>
<sequence>MSKSVKDTLEEMLGILRQGQMIEGQKIYFADSVVTQEGNQAPVVGKQAAIERLDKFRETIGVAAFVSYIIGAVAVSGNTSFYDSVLTVKLKNGQTISVEQVVKTDWQDGKIVKERYYHS</sequence>
<evidence type="ECO:0000313" key="2">
    <source>
        <dbReference type="Proteomes" id="UP000593737"/>
    </source>
</evidence>
<proteinExistence type="predicted"/>
<dbReference type="Proteomes" id="UP000593737">
    <property type="component" value="Chromosome"/>
</dbReference>
<dbReference type="Gene3D" id="3.10.450.50">
    <property type="match status" value="1"/>
</dbReference>
<dbReference type="SUPFAM" id="SSF54427">
    <property type="entry name" value="NTF2-like"/>
    <property type="match status" value="1"/>
</dbReference>
<dbReference type="AlphaFoldDB" id="A0A7S8FHR1"/>
<reference evidence="1 2" key="1">
    <citation type="journal article" date="2020" name="ISME J.">
        <title>Enrichment and physiological characterization of a novel comammox Nitrospira indicates ammonium inhibition of complete nitrification.</title>
        <authorList>
            <person name="Sakoula D."/>
            <person name="Koch H."/>
            <person name="Frank J."/>
            <person name="Jetten M.S.M."/>
            <person name="van Kessel M.A.H.J."/>
            <person name="Lucker S."/>
        </authorList>
    </citation>
    <scope>NUCLEOTIDE SEQUENCE [LARGE SCALE GENOMIC DNA]</scope>
    <source>
        <strain evidence="1">Comreactor17</strain>
    </source>
</reference>